<reference evidence="3 4" key="1">
    <citation type="submission" date="2016-10" db="EMBL/GenBank/DDBJ databases">
        <authorList>
            <person name="de Groot N.N."/>
        </authorList>
    </citation>
    <scope>NUCLEOTIDE SEQUENCE [LARGE SCALE GENOMIC DNA]</scope>
    <source>
        <strain evidence="3 4">CGMCC 1.10959</strain>
    </source>
</reference>
<accession>A0A1I7D5R5</accession>
<evidence type="ECO:0000313" key="3">
    <source>
        <dbReference type="EMBL" id="SFU06971.1"/>
    </source>
</evidence>
<dbReference type="RefSeq" id="WP_027263740.1">
    <property type="nucleotide sequence ID" value="NZ_FPAW01000023.1"/>
</dbReference>
<dbReference type="STRING" id="999627.SAMN05216236_12322"/>
<dbReference type="Pfam" id="PF00857">
    <property type="entry name" value="Isochorismatase"/>
    <property type="match status" value="1"/>
</dbReference>
<dbReference type="CDD" id="cd01014">
    <property type="entry name" value="nicotinamidase_related"/>
    <property type="match status" value="1"/>
</dbReference>
<keyword evidence="4" id="KW-1185">Reference proteome</keyword>
<evidence type="ECO:0000313" key="4">
    <source>
        <dbReference type="Proteomes" id="UP000182466"/>
    </source>
</evidence>
<dbReference type="eggNOG" id="COG1335">
    <property type="taxonomic scope" value="Bacteria"/>
</dbReference>
<protein>
    <submittedName>
        <fullName evidence="3">Nicotinamidase-related amidase</fullName>
    </submittedName>
</protein>
<dbReference type="SUPFAM" id="SSF52499">
    <property type="entry name" value="Isochorismatase-like hydrolases"/>
    <property type="match status" value="1"/>
</dbReference>
<dbReference type="InterPro" id="IPR036380">
    <property type="entry name" value="Isochorismatase-like_sf"/>
</dbReference>
<proteinExistence type="predicted"/>
<name>A0A1I7D5R5_9RHOB</name>
<gene>
    <name evidence="3" type="ORF">SAMN05216236_12322</name>
</gene>
<evidence type="ECO:0000256" key="1">
    <source>
        <dbReference type="ARBA" id="ARBA00022801"/>
    </source>
</evidence>
<dbReference type="PANTHER" id="PTHR43540">
    <property type="entry name" value="PEROXYUREIDOACRYLATE/UREIDOACRYLATE AMIDOHYDROLASE-RELATED"/>
    <property type="match status" value="1"/>
</dbReference>
<dbReference type="Proteomes" id="UP000182466">
    <property type="component" value="Unassembled WGS sequence"/>
</dbReference>
<sequence length="188" mass="19990">MTKSALLIVDIQNDYFPGGLMPLPEMEAAAAKAAKLLKGARDRAEPIFHIRHIAASTDAPFFRPGTEGSCINAAVLPEAAEPVLEKSRPNSFVDTGLETMLREARITHLTICGAMSQMCIDATARAAVDLGFHVTVVSDACAAASVTFAGITVPHDHVHASIMAPLAASYAQVVDLDHITKERDRQSA</sequence>
<dbReference type="PANTHER" id="PTHR43540:SF1">
    <property type="entry name" value="ISOCHORISMATASE HYDROLASE"/>
    <property type="match status" value="1"/>
</dbReference>
<dbReference type="EMBL" id="FPAW01000023">
    <property type="protein sequence ID" value="SFU06971.1"/>
    <property type="molecule type" value="Genomic_DNA"/>
</dbReference>
<feature type="domain" description="Isochorismatase-like" evidence="2">
    <location>
        <begin position="4"/>
        <end position="146"/>
    </location>
</feature>
<dbReference type="GO" id="GO:0016787">
    <property type="term" value="F:hydrolase activity"/>
    <property type="evidence" value="ECO:0007669"/>
    <property type="project" value="UniProtKB-KW"/>
</dbReference>
<organism evidence="3 4">
    <name type="scientific">Sedimentitalea nanhaiensis</name>
    <dbReference type="NCBI Taxonomy" id="999627"/>
    <lineage>
        <taxon>Bacteria</taxon>
        <taxon>Pseudomonadati</taxon>
        <taxon>Pseudomonadota</taxon>
        <taxon>Alphaproteobacteria</taxon>
        <taxon>Rhodobacterales</taxon>
        <taxon>Paracoccaceae</taxon>
        <taxon>Sedimentitalea</taxon>
    </lineage>
</organism>
<dbReference type="OrthoDB" id="9794942at2"/>
<keyword evidence="1" id="KW-0378">Hydrolase</keyword>
<dbReference type="Gene3D" id="3.40.50.850">
    <property type="entry name" value="Isochorismatase-like"/>
    <property type="match status" value="1"/>
</dbReference>
<dbReference type="AlphaFoldDB" id="A0A1I7D5R5"/>
<dbReference type="InterPro" id="IPR000868">
    <property type="entry name" value="Isochorismatase-like_dom"/>
</dbReference>
<dbReference type="InterPro" id="IPR050272">
    <property type="entry name" value="Isochorismatase-like_hydrls"/>
</dbReference>
<evidence type="ECO:0000259" key="2">
    <source>
        <dbReference type="Pfam" id="PF00857"/>
    </source>
</evidence>